<evidence type="ECO:0000313" key="2">
    <source>
        <dbReference type="EMBL" id="AYG77951.1"/>
    </source>
</evidence>
<dbReference type="Proteomes" id="UP000271554">
    <property type="component" value="Chromosome"/>
</dbReference>
<protein>
    <submittedName>
        <fullName evidence="3">Uncharacterized protein</fullName>
    </submittedName>
</protein>
<keyword evidence="4" id="KW-1185">Reference proteome</keyword>
<evidence type="ECO:0000313" key="3">
    <source>
        <dbReference type="EMBL" id="AYG85318.1"/>
    </source>
</evidence>
<evidence type="ECO:0000256" key="1">
    <source>
        <dbReference type="SAM" id="MobiDB-lite"/>
    </source>
</evidence>
<dbReference type="AlphaFoldDB" id="A0A387HSR8"/>
<proteinExistence type="predicted"/>
<accession>A0A387HSR8</accession>
<dbReference type="EMBL" id="CP032698">
    <property type="protein sequence ID" value="AYG85318.1"/>
    <property type="molecule type" value="Genomic_DNA"/>
</dbReference>
<reference evidence="3 4" key="1">
    <citation type="submission" date="2018-10" db="EMBL/GenBank/DDBJ databases">
        <title>Relationship between Morphology and Antimicrobial Activity in Streptomyces.</title>
        <authorList>
            <person name="Kang H.J."/>
            <person name="Kim S.B."/>
        </authorList>
    </citation>
    <scope>NUCLEOTIDE SEQUENCE [LARGE SCALE GENOMIC DNA]</scope>
    <source>
        <strain evidence="3 4">BH38</strain>
    </source>
</reference>
<dbReference type="KEGG" id="shun:DWB77_07535"/>
<gene>
    <name evidence="2" type="ORF">DWB77_00058</name>
    <name evidence="3" type="ORF">DWB77_07535</name>
</gene>
<dbReference type="KEGG" id="shun:DWB77_00058"/>
<dbReference type="InterPro" id="IPR046300">
    <property type="entry name" value="DUF6415"/>
</dbReference>
<dbReference type="EMBL" id="CP032698">
    <property type="protein sequence ID" value="AYG77951.1"/>
    <property type="molecule type" value="Genomic_DNA"/>
</dbReference>
<feature type="region of interest" description="Disordered" evidence="1">
    <location>
        <begin position="1"/>
        <end position="29"/>
    </location>
</feature>
<evidence type="ECO:0000313" key="4">
    <source>
        <dbReference type="Proteomes" id="UP000271554"/>
    </source>
</evidence>
<organism evidence="3 4">
    <name type="scientific">Streptomyces hundungensis</name>
    <dbReference type="NCBI Taxonomy" id="1077946"/>
    <lineage>
        <taxon>Bacteria</taxon>
        <taxon>Bacillati</taxon>
        <taxon>Actinomycetota</taxon>
        <taxon>Actinomycetes</taxon>
        <taxon>Kitasatosporales</taxon>
        <taxon>Streptomycetaceae</taxon>
        <taxon>Streptomyces</taxon>
    </lineage>
</organism>
<dbReference type="Pfam" id="PF19979">
    <property type="entry name" value="DUF6415"/>
    <property type="match status" value="1"/>
</dbReference>
<name>A0A387HSR8_9ACTN</name>
<sequence length="159" mass="17446">MTLSSSPAHSPQLGWPADGIAPGTPRPLDADDITETIDSILDRCSTVPSPETSARRQKRLREYLRPLASTMAERISVELREGNPSAELLALALLFIQDKATASLPSDPELAHDAVRDLARHCRALLRLTTEDPTVQRQEQPAERARLIPANRTLPRGLS</sequence>